<feature type="region of interest" description="Disordered" evidence="2">
    <location>
        <begin position="82"/>
        <end position="109"/>
    </location>
</feature>
<dbReference type="GO" id="GO:0036126">
    <property type="term" value="C:sperm flagellum"/>
    <property type="evidence" value="ECO:0007669"/>
    <property type="project" value="TreeGrafter"/>
</dbReference>
<protein>
    <recommendedName>
        <fullName evidence="4">Stabilizer of axonemal microtubules 2</fullName>
    </recommendedName>
</protein>
<dbReference type="EMBL" id="HACG01011247">
    <property type="protein sequence ID" value="CEK58112.1"/>
    <property type="molecule type" value="Transcribed_RNA"/>
</dbReference>
<reference evidence="3" key="1">
    <citation type="submission" date="2014-12" db="EMBL/GenBank/DDBJ databases">
        <title>Insight into the proteome of Arion vulgaris.</title>
        <authorList>
            <person name="Aradska J."/>
            <person name="Bulat T."/>
            <person name="Smidak R."/>
            <person name="Sarate P."/>
            <person name="Gangsoo J."/>
            <person name="Sialana F."/>
            <person name="Bilban M."/>
            <person name="Lubec G."/>
        </authorList>
    </citation>
    <scope>NUCLEOTIDE SEQUENCE</scope>
    <source>
        <tissue evidence="3">Skin</tissue>
    </source>
</reference>
<evidence type="ECO:0000256" key="2">
    <source>
        <dbReference type="SAM" id="MobiDB-lite"/>
    </source>
</evidence>
<comment type="similarity">
    <text evidence="1">Belongs to the FAM154 family.</text>
</comment>
<evidence type="ECO:0000313" key="3">
    <source>
        <dbReference type="EMBL" id="CEK58112.1"/>
    </source>
</evidence>
<feature type="compositionally biased region" description="Basic and acidic residues" evidence="2">
    <location>
        <begin position="92"/>
        <end position="105"/>
    </location>
</feature>
<proteinExistence type="inferred from homology"/>
<dbReference type="GO" id="GO:0008017">
    <property type="term" value="F:microtubule binding"/>
    <property type="evidence" value="ECO:0007669"/>
    <property type="project" value="InterPro"/>
</dbReference>
<name>A0A0B6YPN9_9EUPU</name>
<dbReference type="PANTHER" id="PTHR31516">
    <property type="entry name" value="STABILIZER OF AXONEMAL MICROTUBULES 2"/>
    <property type="match status" value="1"/>
</dbReference>
<feature type="region of interest" description="Disordered" evidence="2">
    <location>
        <begin position="125"/>
        <end position="144"/>
    </location>
</feature>
<dbReference type="GO" id="GO:0005879">
    <property type="term" value="C:axonemal microtubule"/>
    <property type="evidence" value="ECO:0007669"/>
    <property type="project" value="TreeGrafter"/>
</dbReference>
<dbReference type="PANTHER" id="PTHR31516:SF17">
    <property type="entry name" value="STABILIZER OF AXONEMAL MICROTUBULES 2"/>
    <property type="match status" value="1"/>
</dbReference>
<feature type="non-terminal residue" evidence="3">
    <location>
        <position position="185"/>
    </location>
</feature>
<dbReference type="Pfam" id="PF05217">
    <property type="entry name" value="SAXO1-2"/>
    <property type="match status" value="1"/>
</dbReference>
<gene>
    <name evidence="3" type="primary">ORF32037</name>
</gene>
<dbReference type="AlphaFoldDB" id="A0A0B6YPN9"/>
<dbReference type="GO" id="GO:0005814">
    <property type="term" value="C:centriole"/>
    <property type="evidence" value="ECO:0007669"/>
    <property type="project" value="TreeGrafter"/>
</dbReference>
<dbReference type="InterPro" id="IPR033336">
    <property type="entry name" value="SAXO1/2"/>
</dbReference>
<feature type="non-terminal residue" evidence="3">
    <location>
        <position position="1"/>
    </location>
</feature>
<feature type="region of interest" description="Disordered" evidence="2">
    <location>
        <begin position="27"/>
        <end position="65"/>
    </location>
</feature>
<dbReference type="GO" id="GO:0036064">
    <property type="term" value="C:ciliary basal body"/>
    <property type="evidence" value="ECO:0007669"/>
    <property type="project" value="TreeGrafter"/>
</dbReference>
<evidence type="ECO:0000256" key="1">
    <source>
        <dbReference type="ARBA" id="ARBA00008738"/>
    </source>
</evidence>
<accession>A0A0B6YPN9</accession>
<organism evidence="3">
    <name type="scientific">Arion vulgaris</name>
    <dbReference type="NCBI Taxonomy" id="1028688"/>
    <lineage>
        <taxon>Eukaryota</taxon>
        <taxon>Metazoa</taxon>
        <taxon>Spiralia</taxon>
        <taxon>Lophotrochozoa</taxon>
        <taxon>Mollusca</taxon>
        <taxon>Gastropoda</taxon>
        <taxon>Heterobranchia</taxon>
        <taxon>Euthyneura</taxon>
        <taxon>Panpulmonata</taxon>
        <taxon>Eupulmonata</taxon>
        <taxon>Stylommatophora</taxon>
        <taxon>Helicina</taxon>
        <taxon>Arionoidea</taxon>
        <taxon>Arionidae</taxon>
        <taxon>Arion</taxon>
    </lineage>
</organism>
<feature type="compositionally biased region" description="Basic and acidic residues" evidence="2">
    <location>
        <begin position="27"/>
        <end position="36"/>
    </location>
</feature>
<evidence type="ECO:0008006" key="4">
    <source>
        <dbReference type="Google" id="ProtNLM"/>
    </source>
</evidence>
<sequence>NEYTKPDIPIDDRTVYRDKFTEHQITPREVKAKETYKPPSDPIESRTTTNQAYMGAYQPKRESFRPDRAYIKSNIPLKGDTTFNSDFTEWPVGDRQRHQPEKYTKPDGFMDLTTVNRESYKFVQGDRPQMTRMPSSNLLSQPGKIDTITSYSNDFVPKSFENNMRYRPNSQYVPSSMPFEDKTEY</sequence>